<keyword evidence="2" id="KW-1185">Reference proteome</keyword>
<organism evidence="2 3">
    <name type="scientific">Plectus sambesii</name>
    <dbReference type="NCBI Taxonomy" id="2011161"/>
    <lineage>
        <taxon>Eukaryota</taxon>
        <taxon>Metazoa</taxon>
        <taxon>Ecdysozoa</taxon>
        <taxon>Nematoda</taxon>
        <taxon>Chromadorea</taxon>
        <taxon>Plectida</taxon>
        <taxon>Plectina</taxon>
        <taxon>Plectoidea</taxon>
        <taxon>Plectidae</taxon>
        <taxon>Plectus</taxon>
    </lineage>
</organism>
<feature type="region of interest" description="Disordered" evidence="1">
    <location>
        <begin position="154"/>
        <end position="184"/>
    </location>
</feature>
<name>A0A914X5I1_9BILA</name>
<dbReference type="Proteomes" id="UP000887566">
    <property type="component" value="Unplaced"/>
</dbReference>
<evidence type="ECO:0000313" key="2">
    <source>
        <dbReference type="Proteomes" id="UP000887566"/>
    </source>
</evidence>
<evidence type="ECO:0000313" key="3">
    <source>
        <dbReference type="WBParaSite" id="PSAMB.scaffold6440size9487.g28530.t1"/>
    </source>
</evidence>
<evidence type="ECO:0000256" key="1">
    <source>
        <dbReference type="SAM" id="MobiDB-lite"/>
    </source>
</evidence>
<dbReference type="WBParaSite" id="PSAMB.scaffold6440size9487.g28530.t1">
    <property type="protein sequence ID" value="PSAMB.scaffold6440size9487.g28530.t1"/>
    <property type="gene ID" value="PSAMB.scaffold6440size9487.g28530"/>
</dbReference>
<feature type="compositionally biased region" description="Low complexity" evidence="1">
    <location>
        <begin position="154"/>
        <end position="166"/>
    </location>
</feature>
<sequence length="242" mass="26598">MTRTLQADQQQLIAELPFSQLSILIAKSTLVRLRTDPVSLGWRSQLLRIELILVGVARRFVEVASPPEEERPSQTLASLAGLRRFVICGPAANSIEAENNTAVHGRLRLIRQINERKVLLLVGGEQEACGDRPTRGFRPSTIDKVGEQQLVHSASTLSVSNSSANAPTTSDRPVGRTTLMDGRVETDGDDRRARQYVRSVARKGGGAGCRLVARSKFGLRRMFNGKCAQIDRLDNPAYIAKQ</sequence>
<protein>
    <submittedName>
        <fullName evidence="3">Uncharacterized protein</fullName>
    </submittedName>
</protein>
<proteinExistence type="predicted"/>
<accession>A0A914X5I1</accession>
<reference evidence="3" key="1">
    <citation type="submission" date="2022-11" db="UniProtKB">
        <authorList>
            <consortium name="WormBaseParasite"/>
        </authorList>
    </citation>
    <scope>IDENTIFICATION</scope>
</reference>
<dbReference type="AlphaFoldDB" id="A0A914X5I1"/>